<comment type="subcellular location">
    <subcellularLocation>
        <location evidence="1">Membrane</location>
        <topology evidence="1">Multi-pass membrane protein</topology>
    </subcellularLocation>
</comment>
<feature type="transmembrane region" description="Helical" evidence="5">
    <location>
        <begin position="119"/>
        <end position="139"/>
    </location>
</feature>
<sequence>MTLRFFSHFLHRHLLWFLIATYAIAAFFPTPGLWIRNISFGEITLYQQKTNISLLMMMLAMLMFNAGLGLQFSQLKSILQKKYVLLTGLMANIAVPIIYIFGITVLMQFWYEPIEAQNVLVGLALVAAMPIAGASTAWAQNANGNLALSLGLVFFSTIFSPIVTPVSFNIFSEMASEEFELVLQGLAAYGSGAFLGLWIVLPSLLGIAVRWIVSESWLSAYMPYLKFTNGIILLCLNYSNASVSLSQAFLEGDYDFLVTTLVLSAGLCLTLFATGYGLSQLFRLNQTERISLMFGLGMNNNGTGLVLASLALSAYPNVMLPIIFYNLTQHIMAGVVNERVHKSHHNQNDQSKHQIVKPL</sequence>
<gene>
    <name evidence="6" type="ORF">NITFAB_0963</name>
</gene>
<feature type="transmembrane region" description="Helical" evidence="5">
    <location>
        <begin position="84"/>
        <end position="107"/>
    </location>
</feature>
<dbReference type="AlphaFoldDB" id="A0A2X0QTA3"/>
<keyword evidence="2 5" id="KW-0812">Transmembrane</keyword>
<protein>
    <submittedName>
        <fullName evidence="6">Sodium-dependent transporter</fullName>
    </submittedName>
</protein>
<evidence type="ECO:0000256" key="4">
    <source>
        <dbReference type="ARBA" id="ARBA00023136"/>
    </source>
</evidence>
<dbReference type="PANTHER" id="PTHR10361:SF28">
    <property type="entry name" value="P3 PROTEIN-RELATED"/>
    <property type="match status" value="1"/>
</dbReference>
<feature type="transmembrane region" description="Helical" evidence="5">
    <location>
        <begin position="14"/>
        <end position="34"/>
    </location>
</feature>
<dbReference type="InterPro" id="IPR002657">
    <property type="entry name" value="BilAc:Na_symport/Acr3"/>
</dbReference>
<dbReference type="GO" id="GO:0016020">
    <property type="term" value="C:membrane"/>
    <property type="evidence" value="ECO:0007669"/>
    <property type="project" value="UniProtKB-SubCell"/>
</dbReference>
<reference evidence="6" key="1">
    <citation type="submission" date="2018-05" db="EMBL/GenBank/DDBJ databases">
        <authorList>
            <person name="Lanie J.A."/>
            <person name="Ng W.-L."/>
            <person name="Kazmierczak K.M."/>
            <person name="Andrzejewski T.M."/>
            <person name="Davidsen T.M."/>
            <person name="Wayne K.J."/>
            <person name="Tettelin H."/>
            <person name="Glass J.I."/>
            <person name="Rusch D."/>
            <person name="Podicherti R."/>
            <person name="Tsui H.-C.T."/>
            <person name="Winkler M.E."/>
        </authorList>
    </citation>
    <scope>NUCLEOTIDE SEQUENCE</scope>
    <source>
        <strain evidence="6">KNB</strain>
    </source>
</reference>
<evidence type="ECO:0000256" key="1">
    <source>
        <dbReference type="ARBA" id="ARBA00004141"/>
    </source>
</evidence>
<organism evidence="6">
    <name type="scientific">Candidatus Nitrotoga fabula</name>
    <dbReference type="NCBI Taxonomy" id="2182327"/>
    <lineage>
        <taxon>Bacteria</taxon>
        <taxon>Pseudomonadati</taxon>
        <taxon>Pseudomonadota</taxon>
        <taxon>Betaproteobacteria</taxon>
        <taxon>Nitrosomonadales</taxon>
        <taxon>Gallionellaceae</taxon>
        <taxon>Candidatus Nitrotoga</taxon>
    </lineage>
</organism>
<feature type="transmembrane region" description="Helical" evidence="5">
    <location>
        <begin position="256"/>
        <end position="278"/>
    </location>
</feature>
<evidence type="ECO:0000256" key="2">
    <source>
        <dbReference type="ARBA" id="ARBA00022692"/>
    </source>
</evidence>
<accession>A0A2X0QTA3</accession>
<dbReference type="InterPro" id="IPR004710">
    <property type="entry name" value="Bilac:Na_transpt"/>
</dbReference>
<feature type="transmembrane region" description="Helical" evidence="5">
    <location>
        <begin position="54"/>
        <end position="72"/>
    </location>
</feature>
<feature type="transmembrane region" description="Helical" evidence="5">
    <location>
        <begin position="146"/>
        <end position="166"/>
    </location>
</feature>
<dbReference type="Gene3D" id="1.20.1530.20">
    <property type="match status" value="1"/>
</dbReference>
<evidence type="ECO:0000313" key="6">
    <source>
        <dbReference type="EMBL" id="SPS05373.1"/>
    </source>
</evidence>
<dbReference type="EMBL" id="LS423452">
    <property type="protein sequence ID" value="SPS05373.1"/>
    <property type="molecule type" value="Genomic_DNA"/>
</dbReference>
<name>A0A2X0QTA3_9PROT</name>
<proteinExistence type="predicted"/>
<evidence type="ECO:0000256" key="3">
    <source>
        <dbReference type="ARBA" id="ARBA00022989"/>
    </source>
</evidence>
<dbReference type="Pfam" id="PF01758">
    <property type="entry name" value="SBF"/>
    <property type="match status" value="1"/>
</dbReference>
<feature type="transmembrane region" description="Helical" evidence="5">
    <location>
        <begin position="230"/>
        <end position="250"/>
    </location>
</feature>
<dbReference type="PANTHER" id="PTHR10361">
    <property type="entry name" value="SODIUM-BILE ACID COTRANSPORTER"/>
    <property type="match status" value="1"/>
</dbReference>
<keyword evidence="3 5" id="KW-1133">Transmembrane helix</keyword>
<feature type="transmembrane region" description="Helical" evidence="5">
    <location>
        <begin position="186"/>
        <end position="209"/>
    </location>
</feature>
<keyword evidence="4 5" id="KW-0472">Membrane</keyword>
<dbReference type="InterPro" id="IPR038770">
    <property type="entry name" value="Na+/solute_symporter_sf"/>
</dbReference>
<evidence type="ECO:0000256" key="5">
    <source>
        <dbReference type="SAM" id="Phobius"/>
    </source>
</evidence>